<proteinExistence type="inferred from homology"/>
<protein>
    <submittedName>
        <fullName evidence="4">Antifreeze protein</fullName>
    </submittedName>
</protein>
<dbReference type="Proteomes" id="UP001222325">
    <property type="component" value="Unassembled WGS sequence"/>
</dbReference>
<feature type="signal peptide" evidence="3">
    <location>
        <begin position="1"/>
        <end position="19"/>
    </location>
</feature>
<keyword evidence="5" id="KW-1185">Reference proteome</keyword>
<evidence type="ECO:0000313" key="5">
    <source>
        <dbReference type="Proteomes" id="UP001222325"/>
    </source>
</evidence>
<evidence type="ECO:0000313" key="4">
    <source>
        <dbReference type="EMBL" id="KAJ7100080.1"/>
    </source>
</evidence>
<dbReference type="Pfam" id="PF11999">
    <property type="entry name" value="Ice_binding"/>
    <property type="match status" value="1"/>
</dbReference>
<dbReference type="EMBL" id="JARJCN010000006">
    <property type="protein sequence ID" value="KAJ7100080.1"/>
    <property type="molecule type" value="Genomic_DNA"/>
</dbReference>
<gene>
    <name evidence="4" type="ORF">B0H15DRAFT_999006</name>
</gene>
<dbReference type="SMR" id="A0AAD6UEY1"/>
<dbReference type="InterPro" id="IPR021884">
    <property type="entry name" value="Ice-bd_prot"/>
</dbReference>
<feature type="chain" id="PRO_5042050484" evidence="3">
    <location>
        <begin position="20"/>
        <end position="241"/>
    </location>
</feature>
<evidence type="ECO:0000256" key="2">
    <source>
        <dbReference type="ARBA" id="ARBA00022729"/>
    </source>
</evidence>
<comment type="similarity">
    <text evidence="1">Belongs to the ice-binding protein family.</text>
</comment>
<evidence type="ECO:0000256" key="1">
    <source>
        <dbReference type="ARBA" id="ARBA00005445"/>
    </source>
</evidence>
<dbReference type="AlphaFoldDB" id="A0AAD6UEY1"/>
<organism evidence="4 5">
    <name type="scientific">Mycena belliarum</name>
    <dbReference type="NCBI Taxonomy" id="1033014"/>
    <lineage>
        <taxon>Eukaryota</taxon>
        <taxon>Fungi</taxon>
        <taxon>Dikarya</taxon>
        <taxon>Basidiomycota</taxon>
        <taxon>Agaricomycotina</taxon>
        <taxon>Agaricomycetes</taxon>
        <taxon>Agaricomycetidae</taxon>
        <taxon>Agaricales</taxon>
        <taxon>Marasmiineae</taxon>
        <taxon>Mycenaceae</taxon>
        <taxon>Mycena</taxon>
    </lineage>
</organism>
<comment type="caution">
    <text evidence="4">The sequence shown here is derived from an EMBL/GenBank/DDBJ whole genome shotgun (WGS) entry which is preliminary data.</text>
</comment>
<sequence length="241" mass="23953">MFSSLFIVSILTALSSVAAKGPAAVNLRTAGNFAILAKTGVSTVPPSVITGSVAVSPISATGLTGFSLTVDPSGQSSTSIQVVGKLFAASYAAPTPSTLTTAISDMGTAFTDATGRANPNFSNLANGAIGGLTLAPGLYKWTSPVSIGSDVTISGGATDTWIFQVTGTLTVAAGKKMVLKGGALAKNIVWVTTGSVTVASGSHIEGVVLGKTAITLQTGATANSRLLSQTFVALQKATVTN</sequence>
<name>A0AAD6UEY1_9AGAR</name>
<keyword evidence="2 3" id="KW-0732">Signal</keyword>
<accession>A0AAD6UEY1</accession>
<evidence type="ECO:0000256" key="3">
    <source>
        <dbReference type="SAM" id="SignalP"/>
    </source>
</evidence>
<reference evidence="4" key="1">
    <citation type="submission" date="2023-03" db="EMBL/GenBank/DDBJ databases">
        <title>Massive genome expansion in bonnet fungi (Mycena s.s.) driven by repeated elements and novel gene families across ecological guilds.</title>
        <authorList>
            <consortium name="Lawrence Berkeley National Laboratory"/>
            <person name="Harder C.B."/>
            <person name="Miyauchi S."/>
            <person name="Viragh M."/>
            <person name="Kuo A."/>
            <person name="Thoen E."/>
            <person name="Andreopoulos B."/>
            <person name="Lu D."/>
            <person name="Skrede I."/>
            <person name="Drula E."/>
            <person name="Henrissat B."/>
            <person name="Morin E."/>
            <person name="Kohler A."/>
            <person name="Barry K."/>
            <person name="LaButti K."/>
            <person name="Morin E."/>
            <person name="Salamov A."/>
            <person name="Lipzen A."/>
            <person name="Mereny Z."/>
            <person name="Hegedus B."/>
            <person name="Baldrian P."/>
            <person name="Stursova M."/>
            <person name="Weitz H."/>
            <person name="Taylor A."/>
            <person name="Grigoriev I.V."/>
            <person name="Nagy L.G."/>
            <person name="Martin F."/>
            <person name="Kauserud H."/>
        </authorList>
    </citation>
    <scope>NUCLEOTIDE SEQUENCE</scope>
    <source>
        <strain evidence="4">CBHHK173m</strain>
    </source>
</reference>